<feature type="transmembrane region" description="Helical" evidence="7">
    <location>
        <begin position="12"/>
        <end position="36"/>
    </location>
</feature>
<evidence type="ECO:0000256" key="7">
    <source>
        <dbReference type="SAM" id="Phobius"/>
    </source>
</evidence>
<feature type="transmembrane region" description="Helical" evidence="7">
    <location>
        <begin position="312"/>
        <end position="330"/>
    </location>
</feature>
<feature type="transmembrane region" description="Helical" evidence="7">
    <location>
        <begin position="342"/>
        <end position="372"/>
    </location>
</feature>
<dbReference type="RefSeq" id="WP_090174413.1">
    <property type="nucleotide sequence ID" value="NZ_FMXR01000017.1"/>
</dbReference>
<dbReference type="InterPro" id="IPR049453">
    <property type="entry name" value="Memb_transporter_dom"/>
</dbReference>
<comment type="subcellular location">
    <subcellularLocation>
        <location evidence="1">Cell membrane</location>
        <topology evidence="1">Multi-pass membrane protein</topology>
    </subcellularLocation>
</comment>
<feature type="transmembrane region" description="Helical" evidence="7">
    <location>
        <begin position="378"/>
        <end position="395"/>
    </location>
</feature>
<feature type="transmembrane region" description="Helical" evidence="7">
    <location>
        <begin position="42"/>
        <end position="61"/>
    </location>
</feature>
<evidence type="ECO:0000256" key="2">
    <source>
        <dbReference type="ARBA" id="ARBA00022475"/>
    </source>
</evidence>
<keyword evidence="2" id="KW-1003">Cell membrane</keyword>
<protein>
    <submittedName>
        <fullName evidence="9">Fusaric acid resistance protein-like</fullName>
    </submittedName>
</protein>
<keyword evidence="4 7" id="KW-1133">Transmembrane helix</keyword>
<sequence>MHERLKLYIRKNVDLTGAIAPTIVVTGIFFVIYYFFGIENTIIGPCVTLSYLYFAGLSNHYASMVKTFLIYMVLAVAAYVAGLSLPFAIVVNAAVFFWIVYHLIDEYHPDNYYTPGMAFILFQLSPVSGMHGLSMRLIALILSFAIAFLVLLLLPSRHNKNDVRKLVGQGFEIGNQLCEAYVARDKVAIEQKQQLLHLLNEQICDEIYLYNYAGFRKENKVNWYCRFVALFQVLTVLAEHEDVEEKSEQMRNMLVNFKALYEADKANDFSKKLVFKKEKPDIHSFTLRFALRMLIVMTACMIYGYICPWGNGFWLAVSVYFMMVPLYENITGKIKGRLLGTIAGVILCFLLFTVFPSQPAHVVILIIFNFLINSSKNYATTVAYLTCAVLALNITPDNIGFTLLERLIYTFGGAGLTLLGCRFIFPIRIQPEADYLLSRLNMLREQMQRIRVYKGESPEELRHERDQLLVRSYLLSRRLRRYNQALPHEKRNLKLIDVLNEHMSDMSMFLVHHFIGIKSRGL</sequence>
<dbReference type="OrthoDB" id="1893152at2"/>
<evidence type="ECO:0000256" key="4">
    <source>
        <dbReference type="ARBA" id="ARBA00022989"/>
    </source>
</evidence>
<evidence type="ECO:0000256" key="6">
    <source>
        <dbReference type="ARBA" id="ARBA00043993"/>
    </source>
</evidence>
<gene>
    <name evidence="9" type="ORF">SAMN02910417_02213</name>
</gene>
<keyword evidence="3 7" id="KW-0812">Transmembrane</keyword>
<feature type="transmembrane region" description="Helical" evidence="7">
    <location>
        <begin position="68"/>
        <end position="101"/>
    </location>
</feature>
<keyword evidence="10" id="KW-1185">Reference proteome</keyword>
<dbReference type="AlphaFoldDB" id="A0A1G6CA17"/>
<reference evidence="9 10" key="1">
    <citation type="submission" date="2016-10" db="EMBL/GenBank/DDBJ databases">
        <authorList>
            <person name="de Groot N.N."/>
        </authorList>
    </citation>
    <scope>NUCLEOTIDE SEQUENCE [LARGE SCALE GENOMIC DNA]</scope>
    <source>
        <strain evidence="9 10">DSM 3217</strain>
    </source>
</reference>
<keyword evidence="5 7" id="KW-0472">Membrane</keyword>
<evidence type="ECO:0000256" key="1">
    <source>
        <dbReference type="ARBA" id="ARBA00004651"/>
    </source>
</evidence>
<evidence type="ECO:0000313" key="10">
    <source>
        <dbReference type="Proteomes" id="UP000199228"/>
    </source>
</evidence>
<accession>A0A1G6CA17</accession>
<organism evidence="9 10">
    <name type="scientific">Eubacterium oxidoreducens</name>
    <dbReference type="NCBI Taxonomy" id="1732"/>
    <lineage>
        <taxon>Bacteria</taxon>
        <taxon>Bacillati</taxon>
        <taxon>Bacillota</taxon>
        <taxon>Clostridia</taxon>
        <taxon>Eubacteriales</taxon>
        <taxon>Eubacteriaceae</taxon>
        <taxon>Eubacterium</taxon>
    </lineage>
</organism>
<evidence type="ECO:0000256" key="5">
    <source>
        <dbReference type="ARBA" id="ARBA00023136"/>
    </source>
</evidence>
<evidence type="ECO:0000313" key="9">
    <source>
        <dbReference type="EMBL" id="SDB29727.1"/>
    </source>
</evidence>
<proteinExistence type="inferred from homology"/>
<feature type="transmembrane region" description="Helical" evidence="7">
    <location>
        <begin position="133"/>
        <end position="154"/>
    </location>
</feature>
<dbReference type="PANTHER" id="PTHR30509">
    <property type="entry name" value="P-HYDROXYBENZOIC ACID EFFLUX PUMP SUBUNIT-RELATED"/>
    <property type="match status" value="1"/>
</dbReference>
<feature type="domain" description="Integral membrane bound transporter" evidence="8">
    <location>
        <begin position="300"/>
        <end position="419"/>
    </location>
</feature>
<evidence type="ECO:0000256" key="3">
    <source>
        <dbReference type="ARBA" id="ARBA00022692"/>
    </source>
</evidence>
<dbReference type="Pfam" id="PF13515">
    <property type="entry name" value="FUSC_2"/>
    <property type="match status" value="1"/>
</dbReference>
<dbReference type="Proteomes" id="UP000199228">
    <property type="component" value="Unassembled WGS sequence"/>
</dbReference>
<dbReference type="EMBL" id="FMXR01000017">
    <property type="protein sequence ID" value="SDB29727.1"/>
    <property type="molecule type" value="Genomic_DNA"/>
</dbReference>
<dbReference type="GO" id="GO:0005886">
    <property type="term" value="C:plasma membrane"/>
    <property type="evidence" value="ECO:0007669"/>
    <property type="project" value="UniProtKB-SubCell"/>
</dbReference>
<dbReference type="STRING" id="1732.SAMN02910417_02213"/>
<name>A0A1G6CA17_EUBOX</name>
<feature type="transmembrane region" description="Helical" evidence="7">
    <location>
        <begin position="407"/>
        <end position="425"/>
    </location>
</feature>
<comment type="similarity">
    <text evidence="6">Belongs to the YccS/YhfK family.</text>
</comment>
<evidence type="ECO:0000259" key="8">
    <source>
        <dbReference type="Pfam" id="PF13515"/>
    </source>
</evidence>
<dbReference type="PANTHER" id="PTHR30509:SF9">
    <property type="entry name" value="MULTIDRUG RESISTANCE PROTEIN MDTO"/>
    <property type="match status" value="1"/>
</dbReference>